<evidence type="ECO:0000259" key="2">
    <source>
        <dbReference type="Pfam" id="PF14349"/>
    </source>
</evidence>
<dbReference type="NCBIfam" id="TIGR04189">
    <property type="entry name" value="surface_SprA"/>
    <property type="match status" value="1"/>
</dbReference>
<keyword evidence="4" id="KW-1185">Reference proteome</keyword>
<feature type="domain" description="Gliding motility protein SprA N-terminal" evidence="2">
    <location>
        <begin position="72"/>
        <end position="444"/>
    </location>
</feature>
<evidence type="ECO:0000256" key="1">
    <source>
        <dbReference type="SAM" id="MobiDB-lite"/>
    </source>
</evidence>
<evidence type="ECO:0000313" key="3">
    <source>
        <dbReference type="EMBL" id="SDM11382.1"/>
    </source>
</evidence>
<dbReference type="Pfam" id="PF14349">
    <property type="entry name" value="SprA_N"/>
    <property type="match status" value="2"/>
</dbReference>
<dbReference type="EMBL" id="FNFO01000010">
    <property type="protein sequence ID" value="SDM11382.1"/>
    <property type="molecule type" value="Genomic_DNA"/>
</dbReference>
<dbReference type="InterPro" id="IPR025684">
    <property type="entry name" value="SprA_N_dom"/>
</dbReference>
<feature type="region of interest" description="Disordered" evidence="1">
    <location>
        <begin position="1150"/>
        <end position="1177"/>
    </location>
</feature>
<dbReference type="Proteomes" id="UP000198510">
    <property type="component" value="Unassembled WGS sequence"/>
</dbReference>
<accession>A0A1G9QK21</accession>
<protein>
    <submittedName>
        <fullName evidence="3">Cell surface protein SprA</fullName>
    </submittedName>
</protein>
<feature type="compositionally biased region" description="Polar residues" evidence="1">
    <location>
        <begin position="1150"/>
        <end position="1169"/>
    </location>
</feature>
<sequence>MAQVPLALPPDTLPPDTLLPDSTDERKDTAYRRSAHPVFKLSDRYGDPFANRTPRSPFMLKLPSNIEPTLEVDDSLKSYAIDEKFGETDYRAPSTMTFEELQRYRQKQLSEQYWRSRSEGLDGESAVSGRNLIPKIYISPVFDRIFGGNFVDIRPNGSVMLDFGGQFQRVDNPALPIRAQRSGNFLFDNQINMNVIGKIGEKLQLNINWDTKASFDFENNIRLEYTGFDHEVIQKIEAGNVSLPMSSSLISGGQNLFGVKAQLQFGRWSVTGIASNQRGKSETISVTGGAQTREFEIRADNYDDNRHFFLSHFFRQNYEKWLSRLPLINSSVQITRVEVYVTNRNNVTNSVRNVVGMMDLGETDSVYNDQLVNVLQAGDNVPTANGNNDLFRTLQARSEVRNSQTTASYLEEVGFANNTDFSFIKSARRLEEGRDFTLQSQLGYISLITPLRNDDVLAVSYEYTYRGKTYKVGETVEDYQGADDNQTIILKLLRPASVQRDVPMWNLMMKNVYNLNASQLSADNFKLRIIYKDDASGVDNPSLHETAIADKPLLQVFGLDQLNPARELQVDGNFDFIEGVTIDPTNGRVYFPRLEPFGSYLASQLGPPGEPQTQAWIDKYVFDELYRSTRSDALLSADKNKFFLKGSLQSSSSNEIALPGINIAQGSVVVLAGGVPLQEGADYRVDYNLGRVTILNQGVLSSNQEVSVRFEKADLFNFQQRSLFGARTEYKVSENLLFGGTVMHLNERPIISRVSVGDEPTNNTIWGADINWKRESRFLTRMIDKLPIVQTKEPSQISFYGEVAQLLPGAAKSLDPARKDNSGRSFLDDFEGSETGYNVGNRPFDWMLSSTPSVFPESKTNGLEFAYRRAKLAWYSIDNVFYFPNATRGRPEGISDADMANHYVRFIGWNEIFQQRDKQAVNLNQTTFDLAYYPDEPGPYNYNPNLDADGTFGSAYPPERNWAGITQAINFDTDFDNANVQYLEFWLLDPFISGPNGREVIAGPDANAEGGGQLYINLGNVSEDVMKDNQHAFENGLPTPDDPAEVVENEWGRVTQQQFLTNAFNNTAGARDAQDIGLDGVKSQDGAAQEASYFSDFLNNARGRVTDATALSALEQDPSRDDFTHYLDGRYDEVGAKVLQRYKNYNNMEGNSPANDGNSFYTPAYTNLPDNEDLNSDNTVNSLESYYQYRLDLQPGRLQVGQNYVVDQVEVTSENGQPVNWYQIRIPIRDLSQPGAAKVGNISDFKTIRFMRLYMTGFRRPVILRMAEMQMVANQWREYTKELREEGEGFEPEDNSTFRLSTVNIEENGDFVEGQLTPYVSPPGVQRDRDATSIVQRRLNEQSLSLCVDDLAESQARAAFKNVSFDFRNYKRLKMYLHAEAQDAQTGNEQISAFFRLGTDLTDNYYEIEVPLTLTPPGTSGDQADVIWPRANEIDIAFEELYGLKAQRNRDGVDPLAVYPTGGFAVNGEDSDLKQIIRVKGNPDLSSVQTMMIGIRNPTSPGDPFDKAVCIWADELRVTDFDKQAGWAAVARLNMKLADVATVTAAGRYETIGFGSIDQKIAQRAQANTSQFSISSNVALDKFTPQRLGMRIPMFVSYDVRNVEPRFDPLDPDVPLEASISSLPEDKQDEYRRIVQTHTERKSLNFTGVQKTKVNPEANSYPWDIENVNLTYAFSEEINTSPTRELYVYRNTMGAVGYNYNSSLPPFEPFKNVKWLSSPYLKAIKEFNIAPLPSNVAIRAELTRQFQKEQLRGADVFAEVSPVLPTFEKAFTFTRTYAVTWALTKALSLTYNANVLALIDEPPGDVTEAVRDSIWQNVKKLGRIKNYNQTILANYRLPLDKLPLTDWVAADIQYSAGYNWQAAPLGLSDDSSNTFGNVVQNNRSTALNGRVDMLKLYNKVKFLKEINSPTPQARGRGGQPPRPQPKPGAEAAADSTEKKRPELKGLKAVLRALMTARSINFTYSRQEGTLLPDYFPTVSYFGIDRATGAPGWPFVLGSQDPDIRFTAARNGWLGNSPDQSRAFDQSLNESFTANTRMEPFKDFAVQLQLRKTKTTAYSEYFVWDPEQGTYVSQSPSKNGNFSMTFISIKTAFSPEDTGRVSGVFREFEANRAVILDRLNRDNPGSDGESFYSLNHQDVLIPAFLAAYSGRDVSKASTALFPRIPLPNWRLDYAGLSKLPALSKTFSAINIKHSYASTYAVGSFQTSLDYPIGALTLDNNIEYYNNSQFATIRNPSDTTGAAIPLYVTQQVTIQEQFSPLIGIDLRTKSKLTFRLDYNRGRNLGLSLTNRQITEVTNQDLVFGFGFNKSNLRLPFRVNGEAVVLKNEVQFRTDLTFRDSRTIQRSIDGLNQITAGVFDFQFRPQINYQVNQRLNLQGYFERIITNPKISTSYPRRNTRFGIQLRFALS</sequence>
<dbReference type="InterPro" id="IPR026377">
    <property type="entry name" value="Cell_surface_SprA"/>
</dbReference>
<feature type="domain" description="Gliding motility protein SprA N-terminal" evidence="2">
    <location>
        <begin position="1096"/>
        <end position="1619"/>
    </location>
</feature>
<name>A0A1G9QK21_9BACT</name>
<reference evidence="3 4" key="1">
    <citation type="submission" date="2016-10" db="EMBL/GenBank/DDBJ databases">
        <authorList>
            <person name="de Groot N.N."/>
        </authorList>
    </citation>
    <scope>NUCLEOTIDE SEQUENCE [LARGE SCALE GENOMIC DNA]</scope>
    <source>
        <strain evidence="3 4">DSM 25186</strain>
    </source>
</reference>
<proteinExistence type="predicted"/>
<feature type="region of interest" description="Disordered" evidence="1">
    <location>
        <begin position="1907"/>
        <end position="1940"/>
    </location>
</feature>
<feature type="region of interest" description="Disordered" evidence="1">
    <location>
        <begin position="1"/>
        <end position="33"/>
    </location>
</feature>
<gene>
    <name evidence="3" type="ORF">SAMN05421823_110202</name>
</gene>
<evidence type="ECO:0000313" key="4">
    <source>
        <dbReference type="Proteomes" id="UP000198510"/>
    </source>
</evidence>
<dbReference type="STRING" id="1075417.SAMN05421823_110202"/>
<organism evidence="3 4">
    <name type="scientific">Catalinimonas alkaloidigena</name>
    <dbReference type="NCBI Taxonomy" id="1075417"/>
    <lineage>
        <taxon>Bacteria</taxon>
        <taxon>Pseudomonadati</taxon>
        <taxon>Bacteroidota</taxon>
        <taxon>Cytophagia</taxon>
        <taxon>Cytophagales</taxon>
        <taxon>Catalimonadaceae</taxon>
        <taxon>Catalinimonas</taxon>
    </lineage>
</organism>